<accession>A0AAD4Q0N2</accession>
<protein>
    <submittedName>
        <fullName evidence="8">Magnesium transporter</fullName>
    </submittedName>
</protein>
<sequence length="130" mass="14237">MGFISRVVTFFGLILLAHAGYSAHEHTTLYSNVAHSSTVSTTSPLGVLPLDITIEALLSVVVVSIGLVLGTEKLKPITHSAWAGQIEREGGGRNPYRNLEERAGFWDVRKSRKEFADWMRADGQNAVKKS</sequence>
<keyword evidence="7" id="KW-0732">Signal</keyword>
<evidence type="ECO:0000256" key="6">
    <source>
        <dbReference type="SAM" id="Phobius"/>
    </source>
</evidence>
<evidence type="ECO:0000256" key="2">
    <source>
        <dbReference type="ARBA" id="ARBA00006109"/>
    </source>
</evidence>
<dbReference type="InterPro" id="IPR053279">
    <property type="entry name" value="EMC_subunit"/>
</dbReference>
<evidence type="ECO:0000256" key="4">
    <source>
        <dbReference type="ARBA" id="ARBA00022989"/>
    </source>
</evidence>
<evidence type="ECO:0000256" key="1">
    <source>
        <dbReference type="ARBA" id="ARBA00004127"/>
    </source>
</evidence>
<feature type="transmembrane region" description="Helical" evidence="6">
    <location>
        <begin position="46"/>
        <end position="69"/>
    </location>
</feature>
<reference evidence="8" key="1">
    <citation type="submission" date="2021-12" db="EMBL/GenBank/DDBJ databases">
        <title>Convergent genome expansion in fungi linked to evolution of root-endophyte symbiosis.</title>
        <authorList>
            <consortium name="DOE Joint Genome Institute"/>
            <person name="Ke Y.-H."/>
            <person name="Bonito G."/>
            <person name="Liao H.-L."/>
            <person name="Looney B."/>
            <person name="Rojas-Flechas A."/>
            <person name="Nash J."/>
            <person name="Hameed K."/>
            <person name="Schadt C."/>
            <person name="Martin F."/>
            <person name="Crous P.W."/>
            <person name="Miettinen O."/>
            <person name="Magnuson J.K."/>
            <person name="Labbe J."/>
            <person name="Jacobson D."/>
            <person name="Doktycz M.J."/>
            <person name="Veneault-Fourrey C."/>
            <person name="Kuo A."/>
            <person name="Mondo S."/>
            <person name="Calhoun S."/>
            <person name="Riley R."/>
            <person name="Ohm R."/>
            <person name="LaButti K."/>
            <person name="Andreopoulos B."/>
            <person name="Pangilinan J."/>
            <person name="Nolan M."/>
            <person name="Tritt A."/>
            <person name="Clum A."/>
            <person name="Lipzen A."/>
            <person name="Daum C."/>
            <person name="Barry K."/>
            <person name="Grigoriev I.V."/>
            <person name="Vilgalys R."/>
        </authorList>
    </citation>
    <scope>NUCLEOTIDE SEQUENCE</scope>
    <source>
        <strain evidence="8">PMI_201</strain>
    </source>
</reference>
<comment type="subcellular location">
    <subcellularLocation>
        <location evidence="1">Endomembrane system</location>
        <topology evidence="1">Multi-pass membrane protein</topology>
    </subcellularLocation>
</comment>
<evidence type="ECO:0000313" key="9">
    <source>
        <dbReference type="Proteomes" id="UP001201262"/>
    </source>
</evidence>
<dbReference type="Proteomes" id="UP001201262">
    <property type="component" value="Unassembled WGS sequence"/>
</dbReference>
<keyword evidence="3 6" id="KW-0812">Transmembrane</keyword>
<dbReference type="Pfam" id="PF10270">
    <property type="entry name" value="MMgT"/>
    <property type="match status" value="1"/>
</dbReference>
<dbReference type="EMBL" id="JAJTJA010000006">
    <property type="protein sequence ID" value="KAH8697368.1"/>
    <property type="molecule type" value="Genomic_DNA"/>
</dbReference>
<name>A0AAD4Q0N2_9EURO</name>
<evidence type="ECO:0000313" key="8">
    <source>
        <dbReference type="EMBL" id="KAH8697368.1"/>
    </source>
</evidence>
<comment type="caution">
    <text evidence="8">The sequence shown here is derived from an EMBL/GenBank/DDBJ whole genome shotgun (WGS) entry which is preliminary data.</text>
</comment>
<proteinExistence type="inferred from homology"/>
<feature type="signal peptide" evidence="7">
    <location>
        <begin position="1"/>
        <end position="19"/>
    </location>
</feature>
<feature type="chain" id="PRO_5042166944" evidence="7">
    <location>
        <begin position="20"/>
        <end position="130"/>
    </location>
</feature>
<keyword evidence="4 6" id="KW-1133">Transmembrane helix</keyword>
<dbReference type="RefSeq" id="XP_046072069.1">
    <property type="nucleotide sequence ID" value="XM_046216121.1"/>
</dbReference>
<evidence type="ECO:0000256" key="3">
    <source>
        <dbReference type="ARBA" id="ARBA00022692"/>
    </source>
</evidence>
<dbReference type="GO" id="GO:0034975">
    <property type="term" value="P:protein folding in endoplasmic reticulum"/>
    <property type="evidence" value="ECO:0007669"/>
    <property type="project" value="TreeGrafter"/>
</dbReference>
<keyword evidence="9" id="KW-1185">Reference proteome</keyword>
<dbReference type="AlphaFoldDB" id="A0AAD4Q0N2"/>
<dbReference type="PANTHER" id="PTHR28144:SF1">
    <property type="entry name" value="ER MEMBRANE PROTEIN COMPLEX SUBUNIT 5"/>
    <property type="match status" value="1"/>
</dbReference>
<dbReference type="PANTHER" id="PTHR28144">
    <property type="entry name" value="ER MEMBRANE PROTEIN COMPLEX SUBUNIT 5"/>
    <property type="match status" value="1"/>
</dbReference>
<evidence type="ECO:0000256" key="7">
    <source>
        <dbReference type="SAM" id="SignalP"/>
    </source>
</evidence>
<gene>
    <name evidence="8" type="ORF">BGW36DRAFT_378541</name>
</gene>
<dbReference type="InterPro" id="IPR018937">
    <property type="entry name" value="MMgT"/>
</dbReference>
<keyword evidence="5 6" id="KW-0472">Membrane</keyword>
<dbReference type="GeneID" id="70246408"/>
<dbReference type="GO" id="GO:0072546">
    <property type="term" value="C:EMC complex"/>
    <property type="evidence" value="ECO:0007669"/>
    <property type="project" value="TreeGrafter"/>
</dbReference>
<comment type="similarity">
    <text evidence="2">Belongs to the membrane magnesium transporter (TC 1.A.67) family.</text>
</comment>
<evidence type="ECO:0000256" key="5">
    <source>
        <dbReference type="ARBA" id="ARBA00023136"/>
    </source>
</evidence>
<organism evidence="8 9">
    <name type="scientific">Talaromyces proteolyticus</name>
    <dbReference type="NCBI Taxonomy" id="1131652"/>
    <lineage>
        <taxon>Eukaryota</taxon>
        <taxon>Fungi</taxon>
        <taxon>Dikarya</taxon>
        <taxon>Ascomycota</taxon>
        <taxon>Pezizomycotina</taxon>
        <taxon>Eurotiomycetes</taxon>
        <taxon>Eurotiomycetidae</taxon>
        <taxon>Eurotiales</taxon>
        <taxon>Trichocomaceae</taxon>
        <taxon>Talaromyces</taxon>
        <taxon>Talaromyces sect. Bacilispori</taxon>
    </lineage>
</organism>